<dbReference type="Gene3D" id="3.90.25.10">
    <property type="entry name" value="UDP-galactose 4-epimerase, domain 1"/>
    <property type="match status" value="1"/>
</dbReference>
<sequence length="357" mass="40560">MSSPKKLILVIGATGAQGRPVVSHLLKEPTPYAVRALTRDPTSKRAQALAAQGVELFRGSFDDYEAVKAALEGCYGAFVNTDTLNVGEAADIYIGIRIFELAMQTPTLRHYVYSSLDNLLRNSNYNPLYTPAQYMGKARVADWMRSQETVVNDKGMTWSILSTGIYMEMLQTAMTAPLNKRADGTYVFASAIGDGHAPFVAVEDIGWWARYSFDHRAEVSGKELEIVGDMVGWDYLVETFTRVTGIPAVYKRQTFDEWWNNFDSSATSKPLGHWWKTGVMYRDNFTRFWSAYRDDIIKRDMDWILSVHPGTLTLEKWMRKNNYRGEYKLHEEGVILKDAEDGKMIPLEPNREVTSKL</sequence>
<protein>
    <submittedName>
        <fullName evidence="4">NmrA-family protein</fullName>
    </submittedName>
</protein>
<keyword evidence="5" id="KW-1185">Reference proteome</keyword>
<evidence type="ECO:0000259" key="3">
    <source>
        <dbReference type="Pfam" id="PF05368"/>
    </source>
</evidence>
<gene>
    <name evidence="4" type="ORF">FISHEDRAFT_50500</name>
</gene>
<organism evidence="4 5">
    <name type="scientific">Fistulina hepatica ATCC 64428</name>
    <dbReference type="NCBI Taxonomy" id="1128425"/>
    <lineage>
        <taxon>Eukaryota</taxon>
        <taxon>Fungi</taxon>
        <taxon>Dikarya</taxon>
        <taxon>Basidiomycota</taxon>
        <taxon>Agaricomycotina</taxon>
        <taxon>Agaricomycetes</taxon>
        <taxon>Agaricomycetidae</taxon>
        <taxon>Agaricales</taxon>
        <taxon>Fistulinaceae</taxon>
        <taxon>Fistulina</taxon>
    </lineage>
</organism>
<evidence type="ECO:0000256" key="2">
    <source>
        <dbReference type="ARBA" id="ARBA00022857"/>
    </source>
</evidence>
<dbReference type="PANTHER" id="PTHR42748:SF14">
    <property type="entry name" value="SNOAL-LIKE DOMAIN-CONTAINING PROTEIN"/>
    <property type="match status" value="1"/>
</dbReference>
<proteinExistence type="inferred from homology"/>
<dbReference type="Gene3D" id="3.40.50.720">
    <property type="entry name" value="NAD(P)-binding Rossmann-like Domain"/>
    <property type="match status" value="1"/>
</dbReference>
<dbReference type="GO" id="GO:0005634">
    <property type="term" value="C:nucleus"/>
    <property type="evidence" value="ECO:0007669"/>
    <property type="project" value="TreeGrafter"/>
</dbReference>
<dbReference type="OrthoDB" id="300709at2759"/>
<dbReference type="PANTHER" id="PTHR42748">
    <property type="entry name" value="NITROGEN METABOLITE REPRESSION PROTEIN NMRA FAMILY MEMBER"/>
    <property type="match status" value="1"/>
</dbReference>
<dbReference type="Proteomes" id="UP000054144">
    <property type="component" value="Unassembled WGS sequence"/>
</dbReference>
<dbReference type="CDD" id="cd05251">
    <property type="entry name" value="NmrA_like_SDR_a"/>
    <property type="match status" value="1"/>
</dbReference>
<dbReference type="Pfam" id="PF05368">
    <property type="entry name" value="NmrA"/>
    <property type="match status" value="1"/>
</dbReference>
<reference evidence="4 5" key="1">
    <citation type="journal article" date="2015" name="Fungal Genet. Biol.">
        <title>Evolution of novel wood decay mechanisms in Agaricales revealed by the genome sequences of Fistulina hepatica and Cylindrobasidium torrendii.</title>
        <authorList>
            <person name="Floudas D."/>
            <person name="Held B.W."/>
            <person name="Riley R."/>
            <person name="Nagy L.G."/>
            <person name="Koehler G."/>
            <person name="Ransdell A.S."/>
            <person name="Younus H."/>
            <person name="Chow J."/>
            <person name="Chiniquy J."/>
            <person name="Lipzen A."/>
            <person name="Tritt A."/>
            <person name="Sun H."/>
            <person name="Haridas S."/>
            <person name="LaButti K."/>
            <person name="Ohm R.A."/>
            <person name="Kues U."/>
            <person name="Blanchette R.A."/>
            <person name="Grigoriev I.V."/>
            <person name="Minto R.E."/>
            <person name="Hibbett D.S."/>
        </authorList>
    </citation>
    <scope>NUCLEOTIDE SEQUENCE [LARGE SCALE GENOMIC DNA]</scope>
    <source>
        <strain evidence="4 5">ATCC 64428</strain>
    </source>
</reference>
<dbReference type="EMBL" id="KN882064">
    <property type="protein sequence ID" value="KIY44842.1"/>
    <property type="molecule type" value="Genomic_DNA"/>
</dbReference>
<dbReference type="SUPFAM" id="SSF51735">
    <property type="entry name" value="NAD(P)-binding Rossmann-fold domains"/>
    <property type="match status" value="1"/>
</dbReference>
<evidence type="ECO:0000313" key="4">
    <source>
        <dbReference type="EMBL" id="KIY44842.1"/>
    </source>
</evidence>
<dbReference type="InterPro" id="IPR008030">
    <property type="entry name" value="NmrA-like"/>
</dbReference>
<dbReference type="InterPro" id="IPR051164">
    <property type="entry name" value="NmrA-like_oxidored"/>
</dbReference>
<feature type="domain" description="NmrA-like" evidence="3">
    <location>
        <begin position="5"/>
        <end position="254"/>
    </location>
</feature>
<keyword evidence="2" id="KW-0521">NADP</keyword>
<accession>A0A0D7A1G2</accession>
<dbReference type="InterPro" id="IPR036291">
    <property type="entry name" value="NAD(P)-bd_dom_sf"/>
</dbReference>
<name>A0A0D7A1G2_9AGAR</name>
<dbReference type="AlphaFoldDB" id="A0A0D7A1G2"/>
<evidence type="ECO:0000313" key="5">
    <source>
        <dbReference type="Proteomes" id="UP000054144"/>
    </source>
</evidence>
<comment type="similarity">
    <text evidence="1">Belongs to the NmrA-type oxidoreductase family.</text>
</comment>
<evidence type="ECO:0000256" key="1">
    <source>
        <dbReference type="ARBA" id="ARBA00006328"/>
    </source>
</evidence>